<keyword evidence="10" id="KW-1185">Reference proteome</keyword>
<dbReference type="Pfam" id="PF06071">
    <property type="entry name" value="YchF-GTPase_C"/>
    <property type="match status" value="1"/>
</dbReference>
<evidence type="ECO:0000256" key="6">
    <source>
        <dbReference type="HAMAP-Rule" id="MF_00944"/>
    </source>
</evidence>
<feature type="domain" description="OBG-type G" evidence="7">
    <location>
        <begin position="3"/>
        <end position="250"/>
    </location>
</feature>
<comment type="function">
    <text evidence="6">ATPase that binds to both the 70S ribosome and the 50S ribosomal subunit in a nucleotide-independent manner.</text>
</comment>
<dbReference type="PROSITE" id="PS51880">
    <property type="entry name" value="TGS"/>
    <property type="match status" value="1"/>
</dbReference>
<dbReference type="Pfam" id="PF01926">
    <property type="entry name" value="MMR_HSR1"/>
    <property type="match status" value="1"/>
</dbReference>
<dbReference type="Gene3D" id="3.40.50.300">
    <property type="entry name" value="P-loop containing nucleotide triphosphate hydrolases"/>
    <property type="match status" value="1"/>
</dbReference>
<dbReference type="SUPFAM" id="SSF52540">
    <property type="entry name" value="P-loop containing nucleoside triphosphate hydrolases"/>
    <property type="match status" value="1"/>
</dbReference>
<dbReference type="PANTHER" id="PTHR23305">
    <property type="entry name" value="OBG GTPASE FAMILY"/>
    <property type="match status" value="1"/>
</dbReference>
<dbReference type="InterPro" id="IPR027417">
    <property type="entry name" value="P-loop_NTPase"/>
</dbReference>
<dbReference type="Gene3D" id="3.10.20.30">
    <property type="match status" value="1"/>
</dbReference>
<dbReference type="InterPro" id="IPR041706">
    <property type="entry name" value="YchF_N"/>
</dbReference>
<dbReference type="EMBL" id="BAAAQY010000006">
    <property type="protein sequence ID" value="GAA2236611.1"/>
    <property type="molecule type" value="Genomic_DNA"/>
</dbReference>
<sequence>MALTIAIVGLPNVGKSTLFNALTKNQVLAANYPFATIEPNVGVVNLPDPRLDKLAEIFGSERILPAPVSFVDIAGIVRGASEGEGLGNKFLANIREADAIAQVIRGFTDSDVVHVDGRVDAASDMETINTELILADLQTLEKAEARYEKEVRGKKLEPVVLETAKAAREFLDSGKPLSVSSIDLEPIKELGLLTAKPFIYVFNVDEEILTDQARKDALAALVAPAQAVFLDAKLESELIDLEPEDAAELLASTGQEESGLDQLARIGFDTLGLQTYLTAGPKESRAWTIGKGWTAPMAAGVIHTDFQKGFIKAEIISFDDLVETGSITEARAKGKARIEGKDYVMHDGDVVEFRFNN</sequence>
<evidence type="ECO:0000256" key="2">
    <source>
        <dbReference type="ARBA" id="ARBA00022723"/>
    </source>
</evidence>
<evidence type="ECO:0000256" key="4">
    <source>
        <dbReference type="ARBA" id="ARBA00022840"/>
    </source>
</evidence>
<dbReference type="PANTHER" id="PTHR23305:SF18">
    <property type="entry name" value="OBG-TYPE G DOMAIN-CONTAINING PROTEIN"/>
    <property type="match status" value="1"/>
</dbReference>
<dbReference type="PIRSF" id="PIRSF006641">
    <property type="entry name" value="CHP00092"/>
    <property type="match status" value="1"/>
</dbReference>
<dbReference type="InterPro" id="IPR012676">
    <property type="entry name" value="TGS-like"/>
</dbReference>
<dbReference type="InterPro" id="IPR004095">
    <property type="entry name" value="TGS"/>
</dbReference>
<dbReference type="InterPro" id="IPR023192">
    <property type="entry name" value="TGS-like_dom_sf"/>
</dbReference>
<evidence type="ECO:0000256" key="3">
    <source>
        <dbReference type="ARBA" id="ARBA00022741"/>
    </source>
</evidence>
<dbReference type="InterPro" id="IPR006073">
    <property type="entry name" value="GTP-bd"/>
</dbReference>
<evidence type="ECO:0000256" key="5">
    <source>
        <dbReference type="ARBA" id="ARBA00022842"/>
    </source>
</evidence>
<dbReference type="PROSITE" id="PS51710">
    <property type="entry name" value="G_OBG"/>
    <property type="match status" value="1"/>
</dbReference>
<dbReference type="SUPFAM" id="SSF81271">
    <property type="entry name" value="TGS-like"/>
    <property type="match status" value="1"/>
</dbReference>
<name>A0ABP5QKJ2_9MICO</name>
<dbReference type="InterPro" id="IPR004396">
    <property type="entry name" value="ATPase_YchF/OLA1"/>
</dbReference>
<keyword evidence="5" id="KW-0460">Magnesium</keyword>
<evidence type="ECO:0000259" key="7">
    <source>
        <dbReference type="PROSITE" id="PS51710"/>
    </source>
</evidence>
<accession>A0ABP5QKJ2</accession>
<comment type="caution">
    <text evidence="9">The sequence shown here is derived from an EMBL/GenBank/DDBJ whole genome shotgun (WGS) entry which is preliminary data.</text>
</comment>
<gene>
    <name evidence="6 9" type="primary">ychF</name>
    <name evidence="9" type="ORF">GCM10009851_22000</name>
</gene>
<feature type="binding site" evidence="6">
    <location>
        <begin position="12"/>
        <end position="17"/>
    </location>
    <ligand>
        <name>ATP</name>
        <dbReference type="ChEBI" id="CHEBI:30616"/>
    </ligand>
</feature>
<proteinExistence type="inferred from homology"/>
<dbReference type="Gene3D" id="1.10.150.300">
    <property type="entry name" value="TGS-like domain"/>
    <property type="match status" value="1"/>
</dbReference>
<evidence type="ECO:0000259" key="8">
    <source>
        <dbReference type="PROSITE" id="PS51880"/>
    </source>
</evidence>
<keyword evidence="4 6" id="KW-0067">ATP-binding</keyword>
<dbReference type="CDD" id="cd04867">
    <property type="entry name" value="TGS_YchF_OLA1"/>
    <property type="match status" value="1"/>
</dbReference>
<evidence type="ECO:0000256" key="1">
    <source>
        <dbReference type="ARBA" id="ARBA00001946"/>
    </source>
</evidence>
<comment type="cofactor">
    <cofactor evidence="1">
        <name>Mg(2+)</name>
        <dbReference type="ChEBI" id="CHEBI:18420"/>
    </cofactor>
</comment>
<dbReference type="InterPro" id="IPR013029">
    <property type="entry name" value="YchF_C"/>
</dbReference>
<keyword evidence="2" id="KW-0479">Metal-binding</keyword>
<organism evidence="9 10">
    <name type="scientific">Herbiconiux moechotypicola</name>
    <dbReference type="NCBI Taxonomy" id="637393"/>
    <lineage>
        <taxon>Bacteria</taxon>
        <taxon>Bacillati</taxon>
        <taxon>Actinomycetota</taxon>
        <taxon>Actinomycetes</taxon>
        <taxon>Micrococcales</taxon>
        <taxon>Microbacteriaceae</taxon>
        <taxon>Herbiconiux</taxon>
    </lineage>
</organism>
<dbReference type="HAMAP" id="MF_00944">
    <property type="entry name" value="YchF_OLA1_ATPase"/>
    <property type="match status" value="1"/>
</dbReference>
<dbReference type="PRINTS" id="PR00326">
    <property type="entry name" value="GTP1OBG"/>
</dbReference>
<dbReference type="RefSeq" id="WP_259479673.1">
    <property type="nucleotide sequence ID" value="NZ_BAAAQY010000006.1"/>
</dbReference>
<comment type="similarity">
    <text evidence="6">Belongs to the TRAFAC class OBG-HflX-like GTPase superfamily. OBG GTPase family. YchF/OLA1 subfamily.</text>
</comment>
<reference evidence="10" key="1">
    <citation type="journal article" date="2019" name="Int. J. Syst. Evol. Microbiol.">
        <title>The Global Catalogue of Microorganisms (GCM) 10K type strain sequencing project: providing services to taxonomists for standard genome sequencing and annotation.</title>
        <authorList>
            <consortium name="The Broad Institute Genomics Platform"/>
            <consortium name="The Broad Institute Genome Sequencing Center for Infectious Disease"/>
            <person name="Wu L."/>
            <person name="Ma J."/>
        </authorList>
    </citation>
    <scope>NUCLEOTIDE SEQUENCE [LARGE SCALE GENOMIC DNA]</scope>
    <source>
        <strain evidence="10">JCM 16117</strain>
    </source>
</reference>
<feature type="domain" description="TGS" evidence="8">
    <location>
        <begin position="272"/>
        <end position="355"/>
    </location>
</feature>
<protein>
    <recommendedName>
        <fullName evidence="6">Ribosome-binding ATPase YchF</fullName>
    </recommendedName>
</protein>
<evidence type="ECO:0000313" key="9">
    <source>
        <dbReference type="EMBL" id="GAA2236611.1"/>
    </source>
</evidence>
<dbReference type="CDD" id="cd01900">
    <property type="entry name" value="YchF"/>
    <property type="match status" value="1"/>
</dbReference>
<dbReference type="InterPro" id="IPR012675">
    <property type="entry name" value="Beta-grasp_dom_sf"/>
</dbReference>
<keyword evidence="3 6" id="KW-0547">Nucleotide-binding</keyword>
<dbReference type="Proteomes" id="UP001500929">
    <property type="component" value="Unassembled WGS sequence"/>
</dbReference>
<dbReference type="NCBIfam" id="TIGR00092">
    <property type="entry name" value="redox-regulated ATPase YchF"/>
    <property type="match status" value="1"/>
</dbReference>
<evidence type="ECO:0000313" key="10">
    <source>
        <dbReference type="Proteomes" id="UP001500929"/>
    </source>
</evidence>
<dbReference type="InterPro" id="IPR031167">
    <property type="entry name" value="G_OBG"/>
</dbReference>